<evidence type="ECO:0000256" key="5">
    <source>
        <dbReference type="ARBA" id="ARBA00022989"/>
    </source>
</evidence>
<dbReference type="eggNOG" id="COG0705">
    <property type="taxonomic scope" value="Bacteria"/>
</dbReference>
<dbReference type="GO" id="GO:0004252">
    <property type="term" value="F:serine-type endopeptidase activity"/>
    <property type="evidence" value="ECO:0007669"/>
    <property type="project" value="InterPro"/>
</dbReference>
<feature type="transmembrane region" description="Helical" evidence="7">
    <location>
        <begin position="74"/>
        <end position="92"/>
    </location>
</feature>
<evidence type="ECO:0000259" key="8">
    <source>
        <dbReference type="Pfam" id="PF01694"/>
    </source>
</evidence>
<comment type="similarity">
    <text evidence="2">Belongs to the peptidase S54 family.</text>
</comment>
<keyword evidence="10" id="KW-1185">Reference proteome</keyword>
<keyword evidence="3 7" id="KW-0812">Transmembrane</keyword>
<dbReference type="KEGG" id="nth:Nther_0953"/>
<evidence type="ECO:0000256" key="4">
    <source>
        <dbReference type="ARBA" id="ARBA00022801"/>
    </source>
</evidence>
<dbReference type="InterPro" id="IPR022764">
    <property type="entry name" value="Peptidase_S54_rhomboid_dom"/>
</dbReference>
<feature type="transmembrane region" description="Helical" evidence="7">
    <location>
        <begin position="198"/>
        <end position="216"/>
    </location>
</feature>
<name>B2A0H6_NATTJ</name>
<feature type="domain" description="Peptidase S54 rhomboid" evidence="8">
    <location>
        <begin position="71"/>
        <end position="215"/>
    </location>
</feature>
<comment type="subcellular location">
    <subcellularLocation>
        <location evidence="1">Membrane</location>
        <topology evidence="1">Multi-pass membrane protein</topology>
    </subcellularLocation>
</comment>
<feature type="transmembrane region" description="Helical" evidence="7">
    <location>
        <begin position="129"/>
        <end position="149"/>
    </location>
</feature>
<keyword evidence="5 7" id="KW-1133">Transmembrane helix</keyword>
<dbReference type="EMBL" id="CP001034">
    <property type="protein sequence ID" value="ACB84537.1"/>
    <property type="molecule type" value="Genomic_DNA"/>
</dbReference>
<organism evidence="9 10">
    <name type="scientific">Natranaerobius thermophilus (strain ATCC BAA-1301 / DSM 18059 / JW/NM-WN-LF)</name>
    <dbReference type="NCBI Taxonomy" id="457570"/>
    <lineage>
        <taxon>Bacteria</taxon>
        <taxon>Bacillati</taxon>
        <taxon>Bacillota</taxon>
        <taxon>Clostridia</taxon>
        <taxon>Natranaerobiales</taxon>
        <taxon>Natranaerobiaceae</taxon>
        <taxon>Natranaerobius</taxon>
    </lineage>
</organism>
<feature type="transmembrane region" description="Helical" evidence="7">
    <location>
        <begin position="104"/>
        <end position="123"/>
    </location>
</feature>
<dbReference type="PANTHER" id="PTHR43731">
    <property type="entry name" value="RHOMBOID PROTEASE"/>
    <property type="match status" value="1"/>
</dbReference>
<reference evidence="9 10" key="1">
    <citation type="submission" date="2008-04" db="EMBL/GenBank/DDBJ databases">
        <title>Complete sequence of chromosome of Natranaerobius thermophilus JW/NM-WN-LF.</title>
        <authorList>
            <consortium name="US DOE Joint Genome Institute"/>
            <person name="Copeland A."/>
            <person name="Lucas S."/>
            <person name="Lapidus A."/>
            <person name="Glavina del Rio T."/>
            <person name="Dalin E."/>
            <person name="Tice H."/>
            <person name="Bruce D."/>
            <person name="Goodwin L."/>
            <person name="Pitluck S."/>
            <person name="Chertkov O."/>
            <person name="Brettin T."/>
            <person name="Detter J.C."/>
            <person name="Han C."/>
            <person name="Kuske C.R."/>
            <person name="Schmutz J."/>
            <person name="Larimer F."/>
            <person name="Land M."/>
            <person name="Hauser L."/>
            <person name="Kyrpides N."/>
            <person name="Lykidis A."/>
            <person name="Mesbah N.M."/>
            <person name="Wiegel J."/>
        </authorList>
    </citation>
    <scope>NUCLEOTIDE SEQUENCE [LARGE SCALE GENOMIC DNA]</scope>
    <source>
        <strain evidence="10">ATCC BAA-1301 / DSM 18059 / JW/NM-WN-LF</strain>
    </source>
</reference>
<evidence type="ECO:0000256" key="7">
    <source>
        <dbReference type="SAM" id="Phobius"/>
    </source>
</evidence>
<feature type="transmembrane region" description="Helical" evidence="7">
    <location>
        <begin position="12"/>
        <end position="29"/>
    </location>
</feature>
<dbReference type="OrthoDB" id="9813074at2"/>
<dbReference type="PANTHER" id="PTHR43731:SF14">
    <property type="entry name" value="PRESENILIN-ASSOCIATED RHOMBOID-LIKE PROTEIN, MITOCHONDRIAL"/>
    <property type="match status" value="1"/>
</dbReference>
<dbReference type="InterPro" id="IPR050925">
    <property type="entry name" value="Rhomboid_protease_S54"/>
</dbReference>
<feature type="transmembrane region" description="Helical" evidence="7">
    <location>
        <begin position="161"/>
        <end position="182"/>
    </location>
</feature>
<keyword evidence="6 7" id="KW-0472">Membrane</keyword>
<dbReference type="GO" id="GO:0016020">
    <property type="term" value="C:membrane"/>
    <property type="evidence" value="ECO:0007669"/>
    <property type="project" value="UniProtKB-SubCell"/>
</dbReference>
<evidence type="ECO:0000256" key="2">
    <source>
        <dbReference type="ARBA" id="ARBA00009045"/>
    </source>
</evidence>
<protein>
    <submittedName>
        <fullName evidence="9">Rhomboid family protein</fullName>
    </submittedName>
</protein>
<evidence type="ECO:0000256" key="3">
    <source>
        <dbReference type="ARBA" id="ARBA00022692"/>
    </source>
</evidence>
<dbReference type="RefSeq" id="WP_012447415.1">
    <property type="nucleotide sequence ID" value="NC_010718.1"/>
</dbReference>
<dbReference type="STRING" id="457570.Nther_0953"/>
<dbReference type="FunCoup" id="B2A0H6">
    <property type="interactions" value="195"/>
</dbReference>
<evidence type="ECO:0000256" key="1">
    <source>
        <dbReference type="ARBA" id="ARBA00004141"/>
    </source>
</evidence>
<dbReference type="SUPFAM" id="SSF144091">
    <property type="entry name" value="Rhomboid-like"/>
    <property type="match status" value="1"/>
</dbReference>
<dbReference type="Gene3D" id="1.20.1540.10">
    <property type="entry name" value="Rhomboid-like"/>
    <property type="match status" value="1"/>
</dbReference>
<reference evidence="9 10" key="2">
    <citation type="journal article" date="2011" name="J. Bacteriol.">
        <title>Complete genome sequence of the anaerobic, halophilic alkalithermophile Natranaerobius thermophilus JW/NM-WN-LF.</title>
        <authorList>
            <person name="Zhao B."/>
            <person name="Mesbah N.M."/>
            <person name="Dalin E."/>
            <person name="Goodwin L."/>
            <person name="Nolan M."/>
            <person name="Pitluck S."/>
            <person name="Chertkov O."/>
            <person name="Brettin T.S."/>
            <person name="Han J."/>
            <person name="Larimer F.W."/>
            <person name="Land M.L."/>
            <person name="Hauser L."/>
            <person name="Kyrpides N."/>
            <person name="Wiegel J."/>
        </authorList>
    </citation>
    <scope>NUCLEOTIDE SEQUENCE [LARGE SCALE GENOMIC DNA]</scope>
    <source>
        <strain evidence="10">ATCC BAA-1301 / DSM 18059 / JW/NM-WN-LF</strain>
    </source>
</reference>
<accession>B2A0H6</accession>
<dbReference type="Proteomes" id="UP000001683">
    <property type="component" value="Chromosome"/>
</dbReference>
<dbReference type="HOGENOM" id="CLU_055068_5_1_9"/>
<gene>
    <name evidence="9" type="ordered locus">Nther_0953</name>
</gene>
<dbReference type="InterPro" id="IPR035952">
    <property type="entry name" value="Rhomboid-like_sf"/>
</dbReference>
<dbReference type="Pfam" id="PF01694">
    <property type="entry name" value="Rhomboid"/>
    <property type="match status" value="1"/>
</dbReference>
<evidence type="ECO:0000256" key="6">
    <source>
        <dbReference type="ARBA" id="ARBA00023136"/>
    </source>
</evidence>
<dbReference type="AlphaFoldDB" id="B2A0H6"/>
<dbReference type="InParanoid" id="B2A0H6"/>
<dbReference type="MEROPS" id="S54.027"/>
<sequence length="218" mass="23944">MIPLKDNIRSRKLPVMTVGLIILNIWIFFQQTQLPPDQLQLLIAEFGFIPKRIVLAYNQGELSLLPLATPVTSAFFHGNLIHLAGNMLYLWVFGDNVEDKLGSFRFLLFYLVAAIFGSLGHLLSDPLSVQPAIGASGAVAGVLGAYFIFFPYAKVFTLVPIGIFITFIHLPAVIFLGIWILIQGANAALPAPGEAVSVAWWAHISGFIMGVIYSLFKK</sequence>
<evidence type="ECO:0000313" key="10">
    <source>
        <dbReference type="Proteomes" id="UP000001683"/>
    </source>
</evidence>
<proteinExistence type="inferred from homology"/>
<evidence type="ECO:0000313" key="9">
    <source>
        <dbReference type="EMBL" id="ACB84537.1"/>
    </source>
</evidence>
<keyword evidence="4" id="KW-0378">Hydrolase</keyword>
<dbReference type="FunFam" id="1.20.1540.10:FF:000027">
    <property type="entry name" value="Rhomboid family intramembrane serine protease"/>
    <property type="match status" value="1"/>
</dbReference>